<evidence type="ECO:0000256" key="1">
    <source>
        <dbReference type="SAM" id="SignalP"/>
    </source>
</evidence>
<evidence type="ECO:0000313" key="4">
    <source>
        <dbReference type="EMBL" id="ORX84840.1"/>
    </source>
</evidence>
<dbReference type="Pfam" id="PF00326">
    <property type="entry name" value="Peptidase_S9"/>
    <property type="match status" value="1"/>
</dbReference>
<dbReference type="GO" id="GO:0006508">
    <property type="term" value="P:proteolysis"/>
    <property type="evidence" value="ECO:0007669"/>
    <property type="project" value="InterPro"/>
</dbReference>
<feature type="domain" description="Esterase Ig-like N-terminal" evidence="3">
    <location>
        <begin position="33"/>
        <end position="120"/>
    </location>
</feature>
<feature type="chain" id="PRO_5013276914" description="Alpha/beta-hydrolase" evidence="1">
    <location>
        <begin position="23"/>
        <end position="470"/>
    </location>
</feature>
<proteinExistence type="predicted"/>
<reference evidence="4 5" key="1">
    <citation type="submission" date="2016-08" db="EMBL/GenBank/DDBJ databases">
        <title>A Parts List for Fungal Cellulosomes Revealed by Comparative Genomics.</title>
        <authorList>
            <consortium name="DOE Joint Genome Institute"/>
            <person name="Haitjema C.H."/>
            <person name="Gilmore S.P."/>
            <person name="Henske J.K."/>
            <person name="Solomon K.V."/>
            <person name="De Groot R."/>
            <person name="Kuo A."/>
            <person name="Mondo S.J."/>
            <person name="Salamov A.A."/>
            <person name="Labutti K."/>
            <person name="Zhao Z."/>
            <person name="Chiniquy J."/>
            <person name="Barry K."/>
            <person name="Brewer H.M."/>
            <person name="Purvine S.O."/>
            <person name="Wright A.T."/>
            <person name="Boxma B."/>
            <person name="Van Alen T."/>
            <person name="Hackstein J.H."/>
            <person name="Baker S.E."/>
            <person name="Grigoriev I.V."/>
            <person name="O'Malley M.A."/>
        </authorList>
    </citation>
    <scope>NUCLEOTIDE SEQUENCE [LARGE SCALE GENOMIC DNA]</scope>
    <source>
        <strain evidence="4 5">S4</strain>
    </source>
</reference>
<feature type="signal peptide" evidence="1">
    <location>
        <begin position="1"/>
        <end position="22"/>
    </location>
</feature>
<accession>A0A1Y1XGF3</accession>
<evidence type="ECO:0000259" key="3">
    <source>
        <dbReference type="Pfam" id="PF18435"/>
    </source>
</evidence>
<dbReference type="AlphaFoldDB" id="A0A1Y1XGF3"/>
<organism evidence="4 5">
    <name type="scientific">Anaeromyces robustus</name>
    <dbReference type="NCBI Taxonomy" id="1754192"/>
    <lineage>
        <taxon>Eukaryota</taxon>
        <taxon>Fungi</taxon>
        <taxon>Fungi incertae sedis</taxon>
        <taxon>Chytridiomycota</taxon>
        <taxon>Chytridiomycota incertae sedis</taxon>
        <taxon>Neocallimastigomycetes</taxon>
        <taxon>Neocallimastigales</taxon>
        <taxon>Neocallimastigaceae</taxon>
        <taxon>Anaeromyces</taxon>
    </lineage>
</organism>
<protein>
    <recommendedName>
        <fullName evidence="6">Alpha/beta-hydrolase</fullName>
    </recommendedName>
</protein>
<feature type="domain" description="Peptidase S9 prolyl oligopeptidase catalytic" evidence="2">
    <location>
        <begin position="285"/>
        <end position="330"/>
    </location>
</feature>
<evidence type="ECO:0008006" key="6">
    <source>
        <dbReference type="Google" id="ProtNLM"/>
    </source>
</evidence>
<sequence>MIKKFIISALLITITLILTVKGDKPKSAISALMIVKGYEWGPAVPKVIVEFEDNVSEFNRDTFTVNTANTDRVVLDVYNSDADGNQQDFSTKYLTFELEVKTLYIPYMDMNVGEASPFSYDYVNKWATNFELVLDLVEGKTFKVGNYEYGSQNTWIPFKFNLANNYMVPETAKWDKDSFSLDGITLQRAAFTPNGAKTDGGKNPLVIWLHGAGEGGVDIDITLLGNEVVALADDSIQKYFKTNGLAGAYVLAFQTPTMWMDRGDGSYNNGANNQRQLSKYDNVLFAGVQDYVLNNPDIDTNRIYVGGCSNGGYMTMNLMFEHGDFFTAFYPICEAYMNRNISDDMINQVKSYNIWFLQSEDDTSVDPLQTTIPSFYRLLKAGAENVHFTLTDKVRGSDDPNAVYMGHYSWVYAFNDEVKKEFDNNAALSDFSNITIQNGKVTSKNNYVTSANCNVDGNMWAWLSAQTKNN</sequence>
<dbReference type="InterPro" id="IPR001375">
    <property type="entry name" value="Peptidase_S9_cat"/>
</dbReference>
<dbReference type="GO" id="GO:0008236">
    <property type="term" value="F:serine-type peptidase activity"/>
    <property type="evidence" value="ECO:0007669"/>
    <property type="project" value="InterPro"/>
</dbReference>
<reference evidence="4 5" key="2">
    <citation type="submission" date="2016-08" db="EMBL/GenBank/DDBJ databases">
        <title>Pervasive Adenine N6-methylation of Active Genes in Fungi.</title>
        <authorList>
            <consortium name="DOE Joint Genome Institute"/>
            <person name="Mondo S.J."/>
            <person name="Dannebaum R.O."/>
            <person name="Kuo R.C."/>
            <person name="Labutti K."/>
            <person name="Haridas S."/>
            <person name="Kuo A."/>
            <person name="Salamov A."/>
            <person name="Ahrendt S.R."/>
            <person name="Lipzen A."/>
            <person name="Sullivan W."/>
            <person name="Andreopoulos W.B."/>
            <person name="Clum A."/>
            <person name="Lindquist E."/>
            <person name="Daum C."/>
            <person name="Ramamoorthy G.K."/>
            <person name="Gryganskyi A."/>
            <person name="Culley D."/>
            <person name="Magnuson J.K."/>
            <person name="James T.Y."/>
            <person name="O'Malley M.A."/>
            <person name="Stajich J.E."/>
            <person name="Spatafora J.W."/>
            <person name="Visel A."/>
            <person name="Grigoriev I.V."/>
        </authorList>
    </citation>
    <scope>NUCLEOTIDE SEQUENCE [LARGE SCALE GENOMIC DNA]</scope>
    <source>
        <strain evidence="4 5">S4</strain>
    </source>
</reference>
<gene>
    <name evidence="4" type="ORF">BCR32DRAFT_325747</name>
</gene>
<evidence type="ECO:0000259" key="2">
    <source>
        <dbReference type="Pfam" id="PF00326"/>
    </source>
</evidence>
<keyword evidence="1" id="KW-0732">Signal</keyword>
<dbReference type="SUPFAM" id="SSF53474">
    <property type="entry name" value="alpha/beta-Hydrolases"/>
    <property type="match status" value="1"/>
</dbReference>
<dbReference type="OrthoDB" id="2129119at2759"/>
<dbReference type="Pfam" id="PF18435">
    <property type="entry name" value="EstA_Ig_like"/>
    <property type="match status" value="1"/>
</dbReference>
<dbReference type="InterPro" id="IPR041172">
    <property type="entry name" value="EstA_Ig-like_N"/>
</dbReference>
<dbReference type="Gene3D" id="2.60.40.2180">
    <property type="match status" value="1"/>
</dbReference>
<evidence type="ECO:0000313" key="5">
    <source>
        <dbReference type="Proteomes" id="UP000193944"/>
    </source>
</evidence>
<dbReference type="Gene3D" id="3.40.50.1820">
    <property type="entry name" value="alpha/beta hydrolase"/>
    <property type="match status" value="1"/>
</dbReference>
<keyword evidence="5" id="KW-1185">Reference proteome</keyword>
<dbReference type="InterPro" id="IPR029058">
    <property type="entry name" value="AB_hydrolase_fold"/>
</dbReference>
<dbReference type="EMBL" id="MCFG01000045">
    <property type="protein sequence ID" value="ORX84840.1"/>
    <property type="molecule type" value="Genomic_DNA"/>
</dbReference>
<dbReference type="STRING" id="1754192.A0A1Y1XGF3"/>
<name>A0A1Y1XGF3_9FUNG</name>
<comment type="caution">
    <text evidence="4">The sequence shown here is derived from an EMBL/GenBank/DDBJ whole genome shotgun (WGS) entry which is preliminary data.</text>
</comment>
<dbReference type="Proteomes" id="UP000193944">
    <property type="component" value="Unassembled WGS sequence"/>
</dbReference>